<sequence>MKWKVLESNKNRVVHHIDKIENFQNLNCPIVRFRSSLKGPCVGEKFAGFIMHLDERKRWDTQIADVDEIYPVYDLATANLAMGMGRYGDCTRLGVGYCQTKSNVVVSPREQLTLCGIQEFECGSTLIWGTEMEEWHNHLLPEGERHPRAKSHLFCTTLVPTGPDSFDVEYVLQLEIGGKIPTFLTTPIVTQTVKDLFNHAKGIFGGKGGEIERFIEEKKERQAALAERSLLMTP</sequence>
<protein>
    <recommendedName>
        <fullName evidence="2">START domain-containing protein</fullName>
    </recommendedName>
</protein>
<proteinExistence type="predicted"/>
<dbReference type="SUPFAM" id="SSF55961">
    <property type="entry name" value="Bet v1-like"/>
    <property type="match status" value="1"/>
</dbReference>
<dbReference type="Gene3D" id="3.30.530.20">
    <property type="match status" value="1"/>
</dbReference>
<name>A0A7R9Z0H4_9STRA</name>
<accession>A0A7R9Z0H4</accession>
<evidence type="ECO:0000313" key="1">
    <source>
        <dbReference type="EMBL" id="CAD8297379.1"/>
    </source>
</evidence>
<dbReference type="EMBL" id="HBED01006896">
    <property type="protein sequence ID" value="CAD8297379.1"/>
    <property type="molecule type" value="Transcribed_RNA"/>
</dbReference>
<evidence type="ECO:0008006" key="2">
    <source>
        <dbReference type="Google" id="ProtNLM"/>
    </source>
</evidence>
<gene>
    <name evidence="1" type="ORF">TDUB1175_LOCUS3423</name>
</gene>
<organism evidence="1">
    <name type="scientific">Pseudictyota dubia</name>
    <dbReference type="NCBI Taxonomy" id="2749911"/>
    <lineage>
        <taxon>Eukaryota</taxon>
        <taxon>Sar</taxon>
        <taxon>Stramenopiles</taxon>
        <taxon>Ochrophyta</taxon>
        <taxon>Bacillariophyta</taxon>
        <taxon>Mediophyceae</taxon>
        <taxon>Biddulphiophycidae</taxon>
        <taxon>Eupodiscales</taxon>
        <taxon>Odontellaceae</taxon>
        <taxon>Pseudictyota</taxon>
    </lineage>
</organism>
<dbReference type="InterPro" id="IPR023393">
    <property type="entry name" value="START-like_dom_sf"/>
</dbReference>
<reference evidence="1" key="1">
    <citation type="submission" date="2021-01" db="EMBL/GenBank/DDBJ databases">
        <authorList>
            <person name="Corre E."/>
            <person name="Pelletier E."/>
            <person name="Niang G."/>
            <person name="Scheremetjew M."/>
            <person name="Finn R."/>
            <person name="Kale V."/>
            <person name="Holt S."/>
            <person name="Cochrane G."/>
            <person name="Meng A."/>
            <person name="Brown T."/>
            <person name="Cohen L."/>
        </authorList>
    </citation>
    <scope>NUCLEOTIDE SEQUENCE</scope>
    <source>
        <strain evidence="1">CCMP147</strain>
    </source>
</reference>
<dbReference type="AlphaFoldDB" id="A0A7R9Z0H4"/>